<dbReference type="EMBL" id="BAABDU010000003">
    <property type="protein sequence ID" value="GAA3766936.1"/>
    <property type="molecule type" value="Genomic_DNA"/>
</dbReference>
<feature type="domain" description="DUF1266" evidence="1">
    <location>
        <begin position="30"/>
        <end position="116"/>
    </location>
</feature>
<evidence type="ECO:0000313" key="2">
    <source>
        <dbReference type="EMBL" id="GAA3766936.1"/>
    </source>
</evidence>
<protein>
    <recommendedName>
        <fullName evidence="1">DUF1266 domain-containing protein</fullName>
    </recommendedName>
</protein>
<dbReference type="RefSeq" id="WP_345143603.1">
    <property type="nucleotide sequence ID" value="NZ_BAABDU010000003.1"/>
</dbReference>
<accession>A0ABP7GQF8</accession>
<evidence type="ECO:0000313" key="3">
    <source>
        <dbReference type="Proteomes" id="UP001500748"/>
    </source>
</evidence>
<keyword evidence="3" id="KW-1185">Reference proteome</keyword>
<dbReference type="InterPro" id="IPR009677">
    <property type="entry name" value="DUF1266"/>
</dbReference>
<reference evidence="3" key="1">
    <citation type="journal article" date="2019" name="Int. J. Syst. Evol. Microbiol.">
        <title>The Global Catalogue of Microorganisms (GCM) 10K type strain sequencing project: providing services to taxonomists for standard genome sequencing and annotation.</title>
        <authorList>
            <consortium name="The Broad Institute Genomics Platform"/>
            <consortium name="The Broad Institute Genome Sequencing Center for Infectious Disease"/>
            <person name="Wu L."/>
            <person name="Ma J."/>
        </authorList>
    </citation>
    <scope>NUCLEOTIDE SEQUENCE [LARGE SCALE GENOMIC DNA]</scope>
    <source>
        <strain evidence="3">JCM 17337</strain>
    </source>
</reference>
<comment type="caution">
    <text evidence="2">The sequence shown here is derived from an EMBL/GenBank/DDBJ whole genome shotgun (WGS) entry which is preliminary data.</text>
</comment>
<dbReference type="Proteomes" id="UP001500748">
    <property type="component" value="Unassembled WGS sequence"/>
</dbReference>
<proteinExistence type="predicted"/>
<dbReference type="Pfam" id="PF06889">
    <property type="entry name" value="DUF1266"/>
    <property type="match status" value="1"/>
</dbReference>
<gene>
    <name evidence="2" type="ORF">GCM10022423_19620</name>
</gene>
<name>A0ABP7GQF8_9FLAO</name>
<organism evidence="2 3">
    <name type="scientific">Flavobacterium ginsengiterrae</name>
    <dbReference type="NCBI Taxonomy" id="871695"/>
    <lineage>
        <taxon>Bacteria</taxon>
        <taxon>Pseudomonadati</taxon>
        <taxon>Bacteroidota</taxon>
        <taxon>Flavobacteriia</taxon>
        <taxon>Flavobacteriales</taxon>
        <taxon>Flavobacteriaceae</taxon>
        <taxon>Flavobacterium</taxon>
    </lineage>
</organism>
<evidence type="ECO:0000259" key="1">
    <source>
        <dbReference type="Pfam" id="PF06889"/>
    </source>
</evidence>
<sequence length="120" mass="13843">MRPQLVYNVKEYEQALAPVLKLNIDENGNPKDIDAWDIERIASLSRYCYAAGYIDQETCLEYLETASKMAKERYNNWSEYASSFMTGRAFMYGGNPADFATVILGMLNNQKSMWNLYPLK</sequence>